<comment type="caution">
    <text evidence="2">The sequence shown here is derived from an EMBL/GenBank/DDBJ whole genome shotgun (WGS) entry which is preliminary data.</text>
</comment>
<dbReference type="InterPro" id="IPR003615">
    <property type="entry name" value="HNH_nuc"/>
</dbReference>
<dbReference type="GO" id="GO:0004519">
    <property type="term" value="F:endonuclease activity"/>
    <property type="evidence" value="ECO:0007669"/>
    <property type="project" value="UniProtKB-KW"/>
</dbReference>
<dbReference type="GO" id="GO:0008270">
    <property type="term" value="F:zinc ion binding"/>
    <property type="evidence" value="ECO:0007669"/>
    <property type="project" value="InterPro"/>
</dbReference>
<reference evidence="2 3" key="1">
    <citation type="journal article" date="2016" name="Front. Microbiol.">
        <title>Single-Cell (Meta-)Genomics of a Dimorphic Candidatus Thiomargarita nelsonii Reveals Genomic Plasticity.</title>
        <authorList>
            <person name="Flood B.E."/>
            <person name="Fliss P."/>
            <person name="Jones D.S."/>
            <person name="Dick G.J."/>
            <person name="Jain S."/>
            <person name="Kaster A.K."/>
            <person name="Winkel M."/>
            <person name="Mussmann M."/>
            <person name="Bailey J."/>
        </authorList>
    </citation>
    <scope>NUCLEOTIDE SEQUENCE [LARGE SCALE GENOMIC DNA]</scope>
    <source>
        <strain evidence="2">Hydrate Ridge</strain>
    </source>
</reference>
<sequence>MLVFVLNQHSKPLMPCKPSKAKKLLKASKAKVVNRTPFTISLLFGSSGYKQPITAGMDTGSQKIGVAAIANGQVIYQSEIEIRQDISKKMQQRQMYRRTRRGRKTRYRPARWLNRASMRQNGRLAPSVQSKVHSHLREKRFVESLLPVTAWHVETAHFDIHKIVNPDVSGKAYQEGEQKGFYNVKAYVLHRDGYKCKSGQKGNHSKKLHVHHIQFKSNGGTDIPSNLITLCETCHDALHLGEFELKTRKTKTKHATEMGIIKSQLIKSDWDFAETFGYETKFKREQVLQLPKTHYNDAIAISCEEGELVKPLGQVLYKKHIAKGDYQQTTGKRSEKTIPTGKLFGLKKFDLVSTSFGIGFIKGKRSSGYFALMDIFNNTVTASVNVKKYCQRLTARTGTLIQEVAIPPLSPIGT</sequence>
<dbReference type="InterPro" id="IPR047693">
    <property type="entry name" value="RNA-guided_IscB-like"/>
</dbReference>
<protein>
    <submittedName>
        <fullName evidence="2">HNH endonuclease</fullName>
    </submittedName>
</protein>
<accession>A0A0A6PHT5</accession>
<feature type="domain" description="HNH nuclease" evidence="1">
    <location>
        <begin position="183"/>
        <end position="236"/>
    </location>
</feature>
<dbReference type="Proteomes" id="UP000030428">
    <property type="component" value="Unassembled WGS sequence"/>
</dbReference>
<organism evidence="2 3">
    <name type="scientific">Candidatus Thiomargarita nelsonii</name>
    <dbReference type="NCBI Taxonomy" id="1003181"/>
    <lineage>
        <taxon>Bacteria</taxon>
        <taxon>Pseudomonadati</taxon>
        <taxon>Pseudomonadota</taxon>
        <taxon>Gammaproteobacteria</taxon>
        <taxon>Thiotrichales</taxon>
        <taxon>Thiotrichaceae</taxon>
        <taxon>Thiomargarita</taxon>
    </lineage>
</organism>
<proteinExistence type="predicted"/>
<keyword evidence="2" id="KW-0540">Nuclease</keyword>
<dbReference type="InterPro" id="IPR025938">
    <property type="entry name" value="RRXRR_dom"/>
</dbReference>
<gene>
    <name evidence="2" type="ORF">PN36_18340</name>
</gene>
<dbReference type="Pfam" id="PF01844">
    <property type="entry name" value="HNH"/>
    <property type="match status" value="1"/>
</dbReference>
<evidence type="ECO:0000313" key="2">
    <source>
        <dbReference type="EMBL" id="KHD08119.1"/>
    </source>
</evidence>
<dbReference type="InterPro" id="IPR002711">
    <property type="entry name" value="HNH"/>
</dbReference>
<dbReference type="GO" id="GO:0003676">
    <property type="term" value="F:nucleic acid binding"/>
    <property type="evidence" value="ECO:0007669"/>
    <property type="project" value="InterPro"/>
</dbReference>
<keyword evidence="2" id="KW-0255">Endonuclease</keyword>
<dbReference type="EMBL" id="JSZA02000072">
    <property type="protein sequence ID" value="KHD08119.1"/>
    <property type="molecule type" value="Genomic_DNA"/>
</dbReference>
<dbReference type="Gene3D" id="1.10.30.50">
    <property type="match status" value="1"/>
</dbReference>
<dbReference type="NCBIfam" id="NF040563">
    <property type="entry name" value="guided_IscB"/>
    <property type="match status" value="1"/>
</dbReference>
<name>A0A0A6PHT5_9GAMM</name>
<dbReference type="CDD" id="cd00085">
    <property type="entry name" value="HNHc"/>
    <property type="match status" value="1"/>
</dbReference>
<dbReference type="Pfam" id="PF14239">
    <property type="entry name" value="RRXRR"/>
    <property type="match status" value="1"/>
</dbReference>
<keyword evidence="2" id="KW-0378">Hydrolase</keyword>
<evidence type="ECO:0000259" key="1">
    <source>
        <dbReference type="SMART" id="SM00507"/>
    </source>
</evidence>
<dbReference type="AlphaFoldDB" id="A0A0A6PHT5"/>
<keyword evidence="3" id="KW-1185">Reference proteome</keyword>
<dbReference type="SMART" id="SM00507">
    <property type="entry name" value="HNHc"/>
    <property type="match status" value="1"/>
</dbReference>
<evidence type="ECO:0000313" key="3">
    <source>
        <dbReference type="Proteomes" id="UP000030428"/>
    </source>
</evidence>